<evidence type="ECO:0000313" key="3">
    <source>
        <dbReference type="EMBL" id="SFT76445.1"/>
    </source>
</evidence>
<keyword evidence="2" id="KW-1133">Transmembrane helix</keyword>
<feature type="compositionally biased region" description="Polar residues" evidence="1">
    <location>
        <begin position="149"/>
        <end position="160"/>
    </location>
</feature>
<organism evidence="3 4">
    <name type="scientific">Methanosarcina thermophila</name>
    <dbReference type="NCBI Taxonomy" id="2210"/>
    <lineage>
        <taxon>Archaea</taxon>
        <taxon>Methanobacteriati</taxon>
        <taxon>Methanobacteriota</taxon>
        <taxon>Stenosarchaea group</taxon>
        <taxon>Methanomicrobia</taxon>
        <taxon>Methanosarcinales</taxon>
        <taxon>Methanosarcinaceae</taxon>
        <taxon>Methanosarcina</taxon>
    </lineage>
</organism>
<sequence length="172" mass="19920">MVSQAYKNLLRLFESLENRRPYDRLKRMLIISLAIFFIAGLTVAIAVFWGVKTPGYQRGYIDGYRESYKAALEGEHYNVKAGLLNESRGFYNDGYRDGYDEGYPEGQIDRVIYLEHEAAKRYENSQHSETSQNNETSLSHETDNDHETIQGNETSQNSRTSRPREINYLSDD</sequence>
<evidence type="ECO:0000256" key="2">
    <source>
        <dbReference type="SAM" id="Phobius"/>
    </source>
</evidence>
<protein>
    <submittedName>
        <fullName evidence="3">Uncharacterized protein</fullName>
    </submittedName>
</protein>
<accession>A0A1I7ANK2</accession>
<proteinExistence type="predicted"/>
<keyword evidence="2" id="KW-0472">Membrane</keyword>
<name>A0A1I7ANK2_METTE</name>
<dbReference type="EMBL" id="FPAO01000009">
    <property type="protein sequence ID" value="SFT76445.1"/>
    <property type="molecule type" value="Genomic_DNA"/>
</dbReference>
<keyword evidence="4" id="KW-1185">Reference proteome</keyword>
<dbReference type="AlphaFoldDB" id="A0A1I7ANK2"/>
<gene>
    <name evidence="3" type="ORF">SAMN02910340_02275</name>
</gene>
<keyword evidence="2" id="KW-0812">Transmembrane</keyword>
<evidence type="ECO:0000313" key="4">
    <source>
        <dbReference type="Proteomes" id="UP000323733"/>
    </source>
</evidence>
<feature type="compositionally biased region" description="Basic and acidic residues" evidence="1">
    <location>
        <begin position="138"/>
        <end position="148"/>
    </location>
</feature>
<dbReference type="Proteomes" id="UP000323733">
    <property type="component" value="Unassembled WGS sequence"/>
</dbReference>
<feature type="transmembrane region" description="Helical" evidence="2">
    <location>
        <begin position="29"/>
        <end position="51"/>
    </location>
</feature>
<reference evidence="3 4" key="1">
    <citation type="submission" date="2016-10" db="EMBL/GenBank/DDBJ databases">
        <authorList>
            <person name="Varghese N."/>
            <person name="Submissions S."/>
        </authorList>
    </citation>
    <scope>NUCLEOTIDE SEQUENCE [LARGE SCALE GENOMIC DNA]</scope>
    <source>
        <strain evidence="3 4">DSM 11855</strain>
    </source>
</reference>
<feature type="compositionally biased region" description="Polar residues" evidence="1">
    <location>
        <begin position="127"/>
        <end position="137"/>
    </location>
</feature>
<evidence type="ECO:0000256" key="1">
    <source>
        <dbReference type="SAM" id="MobiDB-lite"/>
    </source>
</evidence>
<feature type="region of interest" description="Disordered" evidence="1">
    <location>
        <begin position="122"/>
        <end position="172"/>
    </location>
</feature>